<sequence>MPNISKYESILRDLENGAYATLGLSIGSVEEVTPGTKIAKKDTQSTPTISSPAGLSEGNYYTVISLDIDAPYTSWNALSPIMHWIQTDFQMSESSSRLRSDDELPVVPWLPAGPPPGAAPHRYIFLLYAQTPGSAIPPGLKGKSIRRLQRMRFDVDGMVEKLGLGEIVAVNYFVCN</sequence>
<dbReference type="CDD" id="cd00866">
    <property type="entry name" value="PEBP_euk"/>
    <property type="match status" value="1"/>
</dbReference>
<dbReference type="PANTHER" id="PTHR11362">
    <property type="entry name" value="PHOSPHATIDYLETHANOLAMINE-BINDING PROTEIN"/>
    <property type="match status" value="1"/>
</dbReference>
<dbReference type="Pfam" id="PF01161">
    <property type="entry name" value="PBP"/>
    <property type="match status" value="1"/>
</dbReference>
<proteinExistence type="predicted"/>
<dbReference type="InterPro" id="IPR036610">
    <property type="entry name" value="PEBP-like_sf"/>
</dbReference>
<dbReference type="Proteomes" id="UP001610335">
    <property type="component" value="Unassembled WGS sequence"/>
</dbReference>
<dbReference type="EMBL" id="JBFXLS010000029">
    <property type="protein sequence ID" value="KAL2826621.1"/>
    <property type="molecule type" value="Genomic_DNA"/>
</dbReference>
<evidence type="ECO:0000313" key="2">
    <source>
        <dbReference type="Proteomes" id="UP001610335"/>
    </source>
</evidence>
<protein>
    <submittedName>
        <fullName evidence="1">Phosphatidylethanolamine-binding protein</fullName>
    </submittedName>
</protein>
<dbReference type="PANTHER" id="PTHR11362:SF78">
    <property type="entry name" value="PROTEASE INHIBITOR"/>
    <property type="match status" value="1"/>
</dbReference>
<name>A0ABR4IFS9_9EURO</name>
<gene>
    <name evidence="1" type="ORF">BDW59DRAFT_62715</name>
</gene>
<keyword evidence="2" id="KW-1185">Reference proteome</keyword>
<reference evidence="1 2" key="1">
    <citation type="submission" date="2024-07" db="EMBL/GenBank/DDBJ databases">
        <title>Section-level genome sequencing and comparative genomics of Aspergillus sections Usti and Cavernicolus.</title>
        <authorList>
            <consortium name="Lawrence Berkeley National Laboratory"/>
            <person name="Nybo J.L."/>
            <person name="Vesth T.C."/>
            <person name="Theobald S."/>
            <person name="Frisvad J.C."/>
            <person name="Larsen T.O."/>
            <person name="Kjaerboelling I."/>
            <person name="Rothschild-Mancinelli K."/>
            <person name="Lyhne E.K."/>
            <person name="Kogle M.E."/>
            <person name="Barry K."/>
            <person name="Clum A."/>
            <person name="Na H."/>
            <person name="Ledsgaard L."/>
            <person name="Lin J."/>
            <person name="Lipzen A."/>
            <person name="Kuo A."/>
            <person name="Riley R."/>
            <person name="Mondo S."/>
            <person name="LaButti K."/>
            <person name="Haridas S."/>
            <person name="Pangalinan J."/>
            <person name="Salamov A.A."/>
            <person name="Simmons B.A."/>
            <person name="Magnuson J.K."/>
            <person name="Chen J."/>
            <person name="Drula E."/>
            <person name="Henrissat B."/>
            <person name="Wiebenga A."/>
            <person name="Lubbers R.J."/>
            <person name="Gomes A.C."/>
            <person name="Makela M.R."/>
            <person name="Stajich J."/>
            <person name="Grigoriev I.V."/>
            <person name="Mortensen U.H."/>
            <person name="De vries R.P."/>
            <person name="Baker S.E."/>
            <person name="Andersen M.R."/>
        </authorList>
    </citation>
    <scope>NUCLEOTIDE SEQUENCE [LARGE SCALE GENOMIC DNA]</scope>
    <source>
        <strain evidence="1 2">CBS 600.67</strain>
    </source>
</reference>
<comment type="caution">
    <text evidence="1">The sequence shown here is derived from an EMBL/GenBank/DDBJ whole genome shotgun (WGS) entry which is preliminary data.</text>
</comment>
<accession>A0ABR4IFS9</accession>
<dbReference type="InterPro" id="IPR008914">
    <property type="entry name" value="PEBP"/>
</dbReference>
<organism evidence="1 2">
    <name type="scientific">Aspergillus cavernicola</name>
    <dbReference type="NCBI Taxonomy" id="176166"/>
    <lineage>
        <taxon>Eukaryota</taxon>
        <taxon>Fungi</taxon>
        <taxon>Dikarya</taxon>
        <taxon>Ascomycota</taxon>
        <taxon>Pezizomycotina</taxon>
        <taxon>Eurotiomycetes</taxon>
        <taxon>Eurotiomycetidae</taxon>
        <taxon>Eurotiales</taxon>
        <taxon>Aspergillaceae</taxon>
        <taxon>Aspergillus</taxon>
        <taxon>Aspergillus subgen. Nidulantes</taxon>
    </lineage>
</organism>
<dbReference type="InterPro" id="IPR035810">
    <property type="entry name" value="PEBP_euk"/>
</dbReference>
<dbReference type="SUPFAM" id="SSF49777">
    <property type="entry name" value="PEBP-like"/>
    <property type="match status" value="1"/>
</dbReference>
<evidence type="ECO:0000313" key="1">
    <source>
        <dbReference type="EMBL" id="KAL2826621.1"/>
    </source>
</evidence>
<dbReference type="Gene3D" id="3.90.280.10">
    <property type="entry name" value="PEBP-like"/>
    <property type="match status" value="1"/>
</dbReference>